<proteinExistence type="inferred from homology"/>
<keyword evidence="7" id="KW-0732">Signal</keyword>
<feature type="chain" id="PRO_5020037127" description="Protein TIC 20" evidence="7">
    <location>
        <begin position="23"/>
        <end position="230"/>
    </location>
</feature>
<evidence type="ECO:0000256" key="6">
    <source>
        <dbReference type="SAM" id="Phobius"/>
    </source>
</evidence>
<protein>
    <recommendedName>
        <fullName evidence="10">Protein TIC 20</fullName>
    </recommendedName>
</protein>
<keyword evidence="9" id="KW-1185">Reference proteome</keyword>
<evidence type="ECO:0000256" key="1">
    <source>
        <dbReference type="ARBA" id="ARBA00004508"/>
    </source>
</evidence>
<evidence type="ECO:0000256" key="2">
    <source>
        <dbReference type="ARBA" id="ARBA00009596"/>
    </source>
</evidence>
<evidence type="ECO:0000256" key="3">
    <source>
        <dbReference type="ARBA" id="ARBA00022692"/>
    </source>
</evidence>
<dbReference type="PANTHER" id="PTHR33510:SF5">
    <property type="entry name" value="PROTEIN TIC 20-II, CHLOROPLASTIC"/>
    <property type="match status" value="1"/>
</dbReference>
<reference evidence="8 9" key="1">
    <citation type="submission" date="2019-01" db="EMBL/GenBank/DDBJ databases">
        <title>Nuclear Genome Assembly of the Microalgal Biofuel strain Nannochloropsis salina CCMP1776.</title>
        <authorList>
            <person name="Hovde B."/>
        </authorList>
    </citation>
    <scope>NUCLEOTIDE SEQUENCE [LARGE SCALE GENOMIC DNA]</scope>
    <source>
        <strain evidence="8 9">CCMP1776</strain>
    </source>
</reference>
<comment type="subcellular location">
    <subcellularLocation>
        <location evidence="1">Plastid</location>
        <location evidence="1">Chloroplast membrane</location>
        <topology evidence="1">Multi-pass membrane protein</topology>
    </subcellularLocation>
</comment>
<evidence type="ECO:0000313" key="9">
    <source>
        <dbReference type="Proteomes" id="UP000355283"/>
    </source>
</evidence>
<evidence type="ECO:0000256" key="4">
    <source>
        <dbReference type="ARBA" id="ARBA00022989"/>
    </source>
</evidence>
<name>A0A4D9D2A2_9STRA</name>
<dbReference type="AlphaFoldDB" id="A0A4D9D2A2"/>
<keyword evidence="4 6" id="KW-1133">Transmembrane helix</keyword>
<organism evidence="8 9">
    <name type="scientific">Nannochloropsis salina CCMP1776</name>
    <dbReference type="NCBI Taxonomy" id="1027361"/>
    <lineage>
        <taxon>Eukaryota</taxon>
        <taxon>Sar</taxon>
        <taxon>Stramenopiles</taxon>
        <taxon>Ochrophyta</taxon>
        <taxon>Eustigmatophyceae</taxon>
        <taxon>Eustigmatales</taxon>
        <taxon>Monodopsidaceae</taxon>
        <taxon>Microchloropsis</taxon>
        <taxon>Microchloropsis salina</taxon>
    </lineage>
</organism>
<comment type="similarity">
    <text evidence="2">Belongs to the Tic20 family.</text>
</comment>
<dbReference type="EMBL" id="SDOX01000095">
    <property type="protein sequence ID" value="TFJ82778.1"/>
    <property type="molecule type" value="Genomic_DNA"/>
</dbReference>
<dbReference type="InterPro" id="IPR005691">
    <property type="entry name" value="Tic20"/>
</dbReference>
<evidence type="ECO:0008006" key="10">
    <source>
        <dbReference type="Google" id="ProtNLM"/>
    </source>
</evidence>
<dbReference type="OrthoDB" id="414558at2759"/>
<gene>
    <name evidence="8" type="ORF">NSK_005971</name>
</gene>
<dbReference type="GO" id="GO:0031969">
    <property type="term" value="C:chloroplast membrane"/>
    <property type="evidence" value="ECO:0007669"/>
    <property type="project" value="UniProtKB-SubCell"/>
</dbReference>
<feature type="transmembrane region" description="Helical" evidence="6">
    <location>
        <begin position="121"/>
        <end position="141"/>
    </location>
</feature>
<keyword evidence="3 6" id="KW-0812">Transmembrane</keyword>
<dbReference type="Pfam" id="PF16166">
    <property type="entry name" value="TIC20"/>
    <property type="match status" value="1"/>
</dbReference>
<evidence type="ECO:0000256" key="5">
    <source>
        <dbReference type="ARBA" id="ARBA00023136"/>
    </source>
</evidence>
<feature type="transmembrane region" description="Helical" evidence="6">
    <location>
        <begin position="153"/>
        <end position="175"/>
    </location>
</feature>
<dbReference type="Proteomes" id="UP000355283">
    <property type="component" value="Unassembled WGS sequence"/>
</dbReference>
<keyword evidence="5 6" id="KW-0472">Membrane</keyword>
<accession>A0A4D9D2A2</accession>
<comment type="caution">
    <text evidence="8">The sequence shown here is derived from an EMBL/GenBank/DDBJ whole genome shotgun (WGS) entry which is preliminary data.</text>
</comment>
<feature type="signal peptide" evidence="7">
    <location>
        <begin position="1"/>
        <end position="22"/>
    </location>
</feature>
<feature type="transmembrane region" description="Helical" evidence="6">
    <location>
        <begin position="187"/>
        <end position="205"/>
    </location>
</feature>
<dbReference type="PANTHER" id="PTHR33510">
    <property type="entry name" value="PROTEIN TIC 20-II, CHLOROPLASTIC"/>
    <property type="match status" value="1"/>
</dbReference>
<evidence type="ECO:0000313" key="8">
    <source>
        <dbReference type="EMBL" id="TFJ82778.1"/>
    </source>
</evidence>
<sequence>MRAFYLLTLSSLLAANVAMAVSRPVTDMSSSCFVPTSLPRAMSSLQRRRPYTPSPATSSRSSCCMRLNANQSPESPSLFERAFSATPYLLPVLDSINYSRFLAFYAPDLFNPIYAALDPLLAVYKASPFINLAIYLLIVWVGRQPALSRYVRFNFQQAIILDVALVIPSILTSILREQAAPVWVQEPVANTLFFILSASLAYVAVKLTLGQKPNEIPLISEAAEMTAGPF</sequence>
<evidence type="ECO:0000256" key="7">
    <source>
        <dbReference type="SAM" id="SignalP"/>
    </source>
</evidence>